<gene>
    <name evidence="5 6" type="primary">eutC</name>
    <name evidence="6" type="ORF">SM757_16640</name>
</gene>
<evidence type="ECO:0000256" key="5">
    <source>
        <dbReference type="HAMAP-Rule" id="MF_00601"/>
    </source>
</evidence>
<protein>
    <recommendedName>
        <fullName evidence="5">Ethanolamine ammonia-lyase small subunit</fullName>
        <shortName evidence="5">EAL small subunit</shortName>
        <ecNumber evidence="5">4.3.1.7</ecNumber>
    </recommendedName>
</protein>
<dbReference type="PANTHER" id="PTHR39330">
    <property type="entry name" value="ETHANOLAMINE AMMONIA-LYASE LIGHT CHAIN"/>
    <property type="match status" value="1"/>
</dbReference>
<keyword evidence="1 5" id="KW-0846">Cobalamin</keyword>
<evidence type="ECO:0000256" key="4">
    <source>
        <dbReference type="ARBA" id="ARBA00024446"/>
    </source>
</evidence>
<proteinExistence type="inferred from homology"/>
<dbReference type="Gene3D" id="3.40.50.11240">
    <property type="entry name" value="Ethanolamine ammonia-lyase light chain (EutC)"/>
    <property type="match status" value="1"/>
</dbReference>
<name>A0ABU5IGF7_9BURK</name>
<comment type="caution">
    <text evidence="6">The sequence shown here is derived from an EMBL/GenBank/DDBJ whole genome shotgun (WGS) entry which is preliminary data.</text>
</comment>
<comment type="pathway">
    <text evidence="5">Amine and polyamine degradation; ethanolamine degradation.</text>
</comment>
<dbReference type="PANTHER" id="PTHR39330:SF1">
    <property type="entry name" value="ETHANOLAMINE AMMONIA-LYASE SMALL SUBUNIT"/>
    <property type="match status" value="1"/>
</dbReference>
<dbReference type="HAMAP" id="MF_00601">
    <property type="entry name" value="EutC"/>
    <property type="match status" value="1"/>
</dbReference>
<feature type="binding site" evidence="5">
    <location>
        <position position="193"/>
    </location>
    <ligand>
        <name>adenosylcob(III)alamin</name>
        <dbReference type="ChEBI" id="CHEBI:18408"/>
    </ligand>
</feature>
<dbReference type="NCBIfam" id="NF003971">
    <property type="entry name" value="PRK05465.1"/>
    <property type="match status" value="1"/>
</dbReference>
<accession>A0ABU5IGF7</accession>
<keyword evidence="2 5" id="KW-0456">Lyase</keyword>
<comment type="cofactor">
    <cofactor evidence="5">
        <name>adenosylcob(III)alamin</name>
        <dbReference type="ChEBI" id="CHEBI:18408"/>
    </cofactor>
    <text evidence="5">Binds between the large and small subunits.</text>
</comment>
<dbReference type="InterPro" id="IPR042255">
    <property type="entry name" value="EutC_N"/>
</dbReference>
<comment type="subunit">
    <text evidence="5">The basic unit is a heterodimer which dimerizes to form tetramers. The heterotetramers trimerize; 6 large subunits form a core ring with 6 small subunits projecting outwards.</text>
</comment>
<dbReference type="InterPro" id="IPR042251">
    <property type="entry name" value="EutC_C"/>
</dbReference>
<keyword evidence="7" id="KW-1185">Reference proteome</keyword>
<evidence type="ECO:0000256" key="1">
    <source>
        <dbReference type="ARBA" id="ARBA00022628"/>
    </source>
</evidence>
<comment type="similarity">
    <text evidence="5">Belongs to the EutC family.</text>
</comment>
<sequence length="270" mass="28433">MTATPPNDPKLPAPPSGAADLWTALRRHTPARIGLPRAGVSQGTAAQLEFQLAHARARDAVHQALDLSALAQALQPLGLACVALHSAAADRPTYLQRPDLGRRLDGPSRDRLAALAAPGETFDLALVLADGLSAQAVQAHAPPLLQALLPRLAQDATPWRLAPIALVEQGRVALGDEVGELLNASLVAVLLGERPGLSAPDSLGLYLTWAPRVGRVDAERNCISNVRPQGLPYEWAAQRLAWLLGAARARGTSGVALKDESGTQQLQIQT</sequence>
<dbReference type="RefSeq" id="WP_322466348.1">
    <property type="nucleotide sequence ID" value="NZ_JAXOJX010000027.1"/>
</dbReference>
<keyword evidence="3 5" id="KW-0170">Cobalt</keyword>
<dbReference type="EMBL" id="JAXOJX010000027">
    <property type="protein sequence ID" value="MDZ5458204.1"/>
    <property type="molecule type" value="Genomic_DNA"/>
</dbReference>
<reference evidence="6 7" key="1">
    <citation type="submission" date="2023-11" db="EMBL/GenBank/DDBJ databases">
        <title>Draft genome of Azohydromonas lata strain H1 (DSM1123), a polyhydroxyalkanoate producer.</title>
        <authorList>
            <person name="Traversa D."/>
            <person name="D'Addabbo P."/>
            <person name="Pazzani C."/>
            <person name="Manzari C."/>
            <person name="Chiara M."/>
            <person name="Scrascia M."/>
        </authorList>
    </citation>
    <scope>NUCLEOTIDE SEQUENCE [LARGE SCALE GENOMIC DNA]</scope>
    <source>
        <strain evidence="6 7">H1</strain>
    </source>
</reference>
<organism evidence="6 7">
    <name type="scientific">Azohydromonas lata</name>
    <dbReference type="NCBI Taxonomy" id="45677"/>
    <lineage>
        <taxon>Bacteria</taxon>
        <taxon>Pseudomonadati</taxon>
        <taxon>Pseudomonadota</taxon>
        <taxon>Betaproteobacteria</taxon>
        <taxon>Burkholderiales</taxon>
        <taxon>Sphaerotilaceae</taxon>
        <taxon>Azohydromonas</taxon>
    </lineage>
</organism>
<feature type="binding site" evidence="5">
    <location>
        <position position="172"/>
    </location>
    <ligand>
        <name>adenosylcob(III)alamin</name>
        <dbReference type="ChEBI" id="CHEBI:18408"/>
    </ligand>
</feature>
<dbReference type="InterPro" id="IPR009246">
    <property type="entry name" value="EutC"/>
</dbReference>
<dbReference type="GO" id="GO:0008851">
    <property type="term" value="F:ethanolamine ammonia-lyase activity"/>
    <property type="evidence" value="ECO:0007669"/>
    <property type="project" value="UniProtKB-EC"/>
</dbReference>
<dbReference type="PIRSF" id="PIRSF018982">
    <property type="entry name" value="EutC"/>
    <property type="match status" value="1"/>
</dbReference>
<dbReference type="Gene3D" id="1.10.30.40">
    <property type="entry name" value="Ethanolamine ammonia-lyase light chain (EutC), N-terminal domain"/>
    <property type="match status" value="1"/>
</dbReference>
<evidence type="ECO:0000313" key="7">
    <source>
        <dbReference type="Proteomes" id="UP001293718"/>
    </source>
</evidence>
<dbReference type="Proteomes" id="UP001293718">
    <property type="component" value="Unassembled WGS sequence"/>
</dbReference>
<comment type="catalytic activity">
    <reaction evidence="5">
        <text>ethanolamine = acetaldehyde + NH4(+)</text>
        <dbReference type="Rhea" id="RHEA:15313"/>
        <dbReference type="ChEBI" id="CHEBI:15343"/>
        <dbReference type="ChEBI" id="CHEBI:28938"/>
        <dbReference type="ChEBI" id="CHEBI:57603"/>
        <dbReference type="EC" id="4.3.1.7"/>
    </reaction>
</comment>
<dbReference type="Pfam" id="PF05985">
    <property type="entry name" value="EutC"/>
    <property type="match status" value="1"/>
</dbReference>
<feature type="binding site" evidence="5">
    <location>
        <position position="222"/>
    </location>
    <ligand>
        <name>adenosylcob(III)alamin</name>
        <dbReference type="ChEBI" id="CHEBI:18408"/>
    </ligand>
</feature>
<evidence type="ECO:0000256" key="3">
    <source>
        <dbReference type="ARBA" id="ARBA00023285"/>
    </source>
</evidence>
<dbReference type="EC" id="4.3.1.7" evidence="5"/>
<evidence type="ECO:0000256" key="2">
    <source>
        <dbReference type="ARBA" id="ARBA00023239"/>
    </source>
</evidence>
<evidence type="ECO:0000313" key="6">
    <source>
        <dbReference type="EMBL" id="MDZ5458204.1"/>
    </source>
</evidence>
<comment type="subcellular location">
    <subcellularLocation>
        <location evidence="5">Bacterial microcompartment</location>
    </subcellularLocation>
</comment>
<comment type="function">
    <text evidence="5">Catalyzes the deamination of various vicinal amino-alcohols to oxo compounds. Allows this organism to utilize ethanolamine as the sole source of nitrogen and carbon in the presence of external vitamin B12.</text>
</comment>
<keyword evidence="4 5" id="KW-1283">Bacterial microcompartment</keyword>